<evidence type="ECO:0008006" key="4">
    <source>
        <dbReference type="Google" id="ProtNLM"/>
    </source>
</evidence>
<comment type="caution">
    <text evidence="2">The sequence shown here is derived from an EMBL/GenBank/DDBJ whole genome shotgun (WGS) entry which is preliminary data.</text>
</comment>
<protein>
    <recommendedName>
        <fullName evidence="4">Peptidase M15C domain-containing protein</fullName>
    </recommendedName>
</protein>
<evidence type="ECO:0000313" key="3">
    <source>
        <dbReference type="Proteomes" id="UP001602245"/>
    </source>
</evidence>
<dbReference type="EMBL" id="JBIAZU010000006">
    <property type="protein sequence ID" value="MFF5294050.1"/>
    <property type="molecule type" value="Genomic_DNA"/>
</dbReference>
<sequence>MAERLRAAEETADQEPAPVVVRPPAPVSNREAADLLGGPGPAAVGRDNVANLGGPAGNRAVAQWLGSSSGTGVSAAPAPGATQASPVQQKQPAPNPGAQHTTTPAKAVEPPPIDWIESLPGHIKQQIDNFTPDQEKAAGQGDQRLAEAQARNRVTFMRTMRWAMGDDDAVIQKHFQDIAPIDVGDGDELWAHSSVRDRLATVKTELEAQGIPMPKTTVGLGMRGDHLSRGTKGRTWFTHAVGFAVDWRAYQTPRITDERLIKLFEIVTGGRPDMKASVESDTRIDLEIKMGQGTADPAESKKLLDSVDAEYTRLTEASDKFKTDLPDETLDRLRELEQARYAVITAQRALARLAARKKPKATKDEIDAAKKAITDAQEHYDKVRTAIVPDLPKLFEPWTKKIDERIDAIDRHFAQAGIDEEQLTSDFGLKAKVAKAAALKDADARKKAFEDIAARRKYREDKAAELGGGTDKASLAKGRKQVQELIDEKFQLITLRGMKDGLMNNTNGFVFRGKLATDDPAIDQLLGLMPENRGGFFTPDQEGGSSDAASGKFSGQHGYGLAFIKAMVSHGFEAGMAWRGGSDPMHFELAEGRKFLKTAGQSPAPR</sequence>
<evidence type="ECO:0000256" key="1">
    <source>
        <dbReference type="SAM" id="MobiDB-lite"/>
    </source>
</evidence>
<reference evidence="2 3" key="1">
    <citation type="submission" date="2024-10" db="EMBL/GenBank/DDBJ databases">
        <title>The Natural Products Discovery Center: Release of the First 8490 Sequenced Strains for Exploring Actinobacteria Biosynthetic Diversity.</title>
        <authorList>
            <person name="Kalkreuter E."/>
            <person name="Kautsar S.A."/>
            <person name="Yang D."/>
            <person name="Bader C.D."/>
            <person name="Teijaro C.N."/>
            <person name="Fluegel L."/>
            <person name="Davis C.M."/>
            <person name="Simpson J.R."/>
            <person name="Lauterbach L."/>
            <person name="Steele A.D."/>
            <person name="Gui C."/>
            <person name="Meng S."/>
            <person name="Li G."/>
            <person name="Viehrig K."/>
            <person name="Ye F."/>
            <person name="Su P."/>
            <person name="Kiefer A.F."/>
            <person name="Nichols A."/>
            <person name="Cepeda A.J."/>
            <person name="Yan W."/>
            <person name="Fan B."/>
            <person name="Jiang Y."/>
            <person name="Adhikari A."/>
            <person name="Zheng C.-J."/>
            <person name="Schuster L."/>
            <person name="Cowan T.M."/>
            <person name="Smanski M.J."/>
            <person name="Chevrette M.G."/>
            <person name="De Carvalho L.P.S."/>
            <person name="Shen B."/>
        </authorList>
    </citation>
    <scope>NUCLEOTIDE SEQUENCE [LARGE SCALE GENOMIC DNA]</scope>
    <source>
        <strain evidence="2 3">NPDC000087</strain>
    </source>
</reference>
<gene>
    <name evidence="2" type="ORF">ACFY35_31835</name>
</gene>
<evidence type="ECO:0000313" key="2">
    <source>
        <dbReference type="EMBL" id="MFF5294050.1"/>
    </source>
</evidence>
<feature type="region of interest" description="Disordered" evidence="1">
    <location>
        <begin position="1"/>
        <end position="115"/>
    </location>
</feature>
<proteinExistence type="predicted"/>
<dbReference type="RefSeq" id="WP_020512294.1">
    <property type="nucleotide sequence ID" value="NZ_JBIAZU010000006.1"/>
</dbReference>
<name>A0ABW6WLF9_9ACTN</name>
<feature type="compositionally biased region" description="Polar residues" evidence="1">
    <location>
        <begin position="82"/>
        <end position="104"/>
    </location>
</feature>
<accession>A0ABW6WLF9</accession>
<keyword evidence="3" id="KW-1185">Reference proteome</keyword>
<dbReference type="Proteomes" id="UP001602245">
    <property type="component" value="Unassembled WGS sequence"/>
</dbReference>
<organism evidence="2 3">
    <name type="scientific">Paractinoplanes globisporus</name>
    <dbReference type="NCBI Taxonomy" id="113565"/>
    <lineage>
        <taxon>Bacteria</taxon>
        <taxon>Bacillati</taxon>
        <taxon>Actinomycetota</taxon>
        <taxon>Actinomycetes</taxon>
        <taxon>Micromonosporales</taxon>
        <taxon>Micromonosporaceae</taxon>
        <taxon>Paractinoplanes</taxon>
    </lineage>
</organism>